<keyword evidence="8" id="KW-0472">Membrane</keyword>
<dbReference type="GO" id="GO:0005506">
    <property type="term" value="F:iron ion binding"/>
    <property type="evidence" value="ECO:0007669"/>
    <property type="project" value="InterPro"/>
</dbReference>
<evidence type="ECO:0000313" key="10">
    <source>
        <dbReference type="Proteomes" id="UP000554235"/>
    </source>
</evidence>
<dbReference type="Pfam" id="PF00067">
    <property type="entry name" value="p450"/>
    <property type="match status" value="2"/>
</dbReference>
<evidence type="ECO:0000256" key="4">
    <source>
        <dbReference type="ARBA" id="ARBA00022723"/>
    </source>
</evidence>
<keyword evidence="4 6" id="KW-0479">Metal-binding</keyword>
<feature type="transmembrane region" description="Helical" evidence="8">
    <location>
        <begin position="34"/>
        <end position="57"/>
    </location>
</feature>
<comment type="caution">
    <text evidence="9">The sequence shown here is derived from an EMBL/GenBank/DDBJ whole genome shotgun (WGS) entry which is preliminary data.</text>
</comment>
<evidence type="ECO:0000313" key="9">
    <source>
        <dbReference type="EMBL" id="KAF4448364.1"/>
    </source>
</evidence>
<dbReference type="Proteomes" id="UP000554235">
    <property type="component" value="Unassembled WGS sequence"/>
</dbReference>
<dbReference type="SUPFAM" id="SSF48264">
    <property type="entry name" value="Cytochrome P450"/>
    <property type="match status" value="1"/>
</dbReference>
<keyword evidence="10" id="KW-1185">Reference proteome</keyword>
<evidence type="ECO:0000256" key="2">
    <source>
        <dbReference type="ARBA" id="ARBA00010617"/>
    </source>
</evidence>
<comment type="cofactor">
    <cofactor evidence="1 6">
        <name>heme</name>
        <dbReference type="ChEBI" id="CHEBI:30413"/>
    </cofactor>
</comment>
<dbReference type="InterPro" id="IPR017972">
    <property type="entry name" value="Cyt_P450_CS"/>
</dbReference>
<dbReference type="PANTHER" id="PTHR24305">
    <property type="entry name" value="CYTOCHROME P450"/>
    <property type="match status" value="1"/>
</dbReference>
<sequence length="459" mass="52210">MINHLITSGAFSLLEIGLLRYSHSLPPTNLLRQFLPLVAANYLLIQLFYILIWPFFFSPLRNLPGPKQGGYLLLGQILSQMKALPSELEIRWMKEYPDAPFIRYLSLLNREVLMVNNAHAQKAVLQTKCYSFVKPPFWERIIGEIAGKGILFTEGREHRKQRRLLIGLAALGYELNSLSTSSELAMYYAKIFEFVTPLQVAISFVNQFVPIRSVLPFEANRSYVDANAQVRRILREHIRHRRDEYHQGKIKGEKASRDLLTLMIEESQDAWSEEEMLGYVGNCSLAHVLANGQQSGHETTAGALTWALYVLTLEPGIQKRVREEVQTKITSLLPTQSEIENLPYMNNFLSEVLRFYPPAPAAPQFNPLIWGPTADEFNPDRWDSLPSPARDPHVSLAFSSGPRVCIGKQFALLEMKVIMVELIRNFEFENTGPVEPQKSGPSLRPINGMRLNVSAMKRS</sequence>
<evidence type="ECO:0000256" key="7">
    <source>
        <dbReference type="RuleBase" id="RU000461"/>
    </source>
</evidence>
<evidence type="ECO:0000256" key="1">
    <source>
        <dbReference type="ARBA" id="ARBA00001971"/>
    </source>
</evidence>
<dbReference type="InterPro" id="IPR036396">
    <property type="entry name" value="Cyt_P450_sf"/>
</dbReference>
<evidence type="ECO:0000256" key="8">
    <source>
        <dbReference type="SAM" id="Phobius"/>
    </source>
</evidence>
<protein>
    <submittedName>
        <fullName evidence="9">Cytochrome P450</fullName>
    </submittedName>
</protein>
<dbReference type="GO" id="GO:0016705">
    <property type="term" value="F:oxidoreductase activity, acting on paired donors, with incorporation or reduction of molecular oxygen"/>
    <property type="evidence" value="ECO:0007669"/>
    <property type="project" value="InterPro"/>
</dbReference>
<comment type="similarity">
    <text evidence="2 7">Belongs to the cytochrome P450 family.</text>
</comment>
<dbReference type="PANTHER" id="PTHR24305:SF166">
    <property type="entry name" value="CYTOCHROME P450 12A4, MITOCHONDRIAL-RELATED"/>
    <property type="match status" value="1"/>
</dbReference>
<dbReference type="GO" id="GO:0004497">
    <property type="term" value="F:monooxygenase activity"/>
    <property type="evidence" value="ECO:0007669"/>
    <property type="project" value="UniProtKB-KW"/>
</dbReference>
<dbReference type="EMBL" id="JAADYS010003321">
    <property type="protein sequence ID" value="KAF4448364.1"/>
    <property type="molecule type" value="Genomic_DNA"/>
</dbReference>
<dbReference type="InterPro" id="IPR050121">
    <property type="entry name" value="Cytochrome_P450_monoxygenase"/>
</dbReference>
<dbReference type="GO" id="GO:0020037">
    <property type="term" value="F:heme binding"/>
    <property type="evidence" value="ECO:0007669"/>
    <property type="project" value="InterPro"/>
</dbReference>
<dbReference type="PROSITE" id="PS00086">
    <property type="entry name" value="CYTOCHROME_P450"/>
    <property type="match status" value="1"/>
</dbReference>
<organism evidence="9 10">
    <name type="scientific">Fusarium albosuccineum</name>
    <dbReference type="NCBI Taxonomy" id="1237068"/>
    <lineage>
        <taxon>Eukaryota</taxon>
        <taxon>Fungi</taxon>
        <taxon>Dikarya</taxon>
        <taxon>Ascomycota</taxon>
        <taxon>Pezizomycotina</taxon>
        <taxon>Sordariomycetes</taxon>
        <taxon>Hypocreomycetidae</taxon>
        <taxon>Hypocreales</taxon>
        <taxon>Nectriaceae</taxon>
        <taxon>Fusarium</taxon>
        <taxon>Fusarium decemcellulare species complex</taxon>
    </lineage>
</organism>
<name>A0A8H4NRD9_9HYPO</name>
<keyword evidence="3 6" id="KW-0349">Heme</keyword>
<accession>A0A8H4NRD9</accession>
<evidence type="ECO:0000256" key="6">
    <source>
        <dbReference type="PIRSR" id="PIRSR602401-1"/>
    </source>
</evidence>
<dbReference type="Gene3D" id="1.10.630.10">
    <property type="entry name" value="Cytochrome P450"/>
    <property type="match status" value="2"/>
</dbReference>
<dbReference type="PRINTS" id="PR00385">
    <property type="entry name" value="P450"/>
</dbReference>
<keyword evidence="5 6" id="KW-0408">Iron</keyword>
<dbReference type="AlphaFoldDB" id="A0A8H4NRD9"/>
<keyword evidence="7" id="KW-0503">Monooxygenase</keyword>
<keyword evidence="7" id="KW-0560">Oxidoreductase</keyword>
<gene>
    <name evidence="9" type="ORF">FALBO_16810</name>
</gene>
<dbReference type="PRINTS" id="PR00463">
    <property type="entry name" value="EP450I"/>
</dbReference>
<dbReference type="InterPro" id="IPR001128">
    <property type="entry name" value="Cyt_P450"/>
</dbReference>
<evidence type="ECO:0000256" key="3">
    <source>
        <dbReference type="ARBA" id="ARBA00022617"/>
    </source>
</evidence>
<dbReference type="OrthoDB" id="1470350at2759"/>
<keyword evidence="8" id="KW-0812">Transmembrane</keyword>
<proteinExistence type="inferred from homology"/>
<reference evidence="9 10" key="1">
    <citation type="submission" date="2020-01" db="EMBL/GenBank/DDBJ databases">
        <title>Identification and distribution of gene clusters putatively required for synthesis of sphingolipid metabolism inhibitors in phylogenetically diverse species of the filamentous fungus Fusarium.</title>
        <authorList>
            <person name="Kim H.-S."/>
            <person name="Busman M."/>
            <person name="Brown D.W."/>
            <person name="Divon H."/>
            <person name="Uhlig S."/>
            <person name="Proctor R.H."/>
        </authorList>
    </citation>
    <scope>NUCLEOTIDE SEQUENCE [LARGE SCALE GENOMIC DNA]</scope>
    <source>
        <strain evidence="9 10">NRRL 20459</strain>
    </source>
</reference>
<feature type="binding site" description="axial binding residue" evidence="6">
    <location>
        <position position="405"/>
    </location>
    <ligand>
        <name>heme</name>
        <dbReference type="ChEBI" id="CHEBI:30413"/>
    </ligand>
    <ligandPart>
        <name>Fe</name>
        <dbReference type="ChEBI" id="CHEBI:18248"/>
    </ligandPart>
</feature>
<evidence type="ECO:0000256" key="5">
    <source>
        <dbReference type="ARBA" id="ARBA00023004"/>
    </source>
</evidence>
<keyword evidence="8" id="KW-1133">Transmembrane helix</keyword>
<dbReference type="InterPro" id="IPR002401">
    <property type="entry name" value="Cyt_P450_E_grp-I"/>
</dbReference>